<reference evidence="2 3" key="1">
    <citation type="submission" date="2019-06" db="EMBL/GenBank/DDBJ databases">
        <title>Genome Sequence of the Brown Rot Fungal Pathogen Monilinia laxa.</title>
        <authorList>
            <person name="De Miccolis Angelini R.M."/>
            <person name="Landi L."/>
            <person name="Abate D."/>
            <person name="Pollastro S."/>
            <person name="Romanazzi G."/>
            <person name="Faretra F."/>
        </authorList>
    </citation>
    <scope>NUCLEOTIDE SEQUENCE [LARGE SCALE GENOMIC DNA]</scope>
    <source>
        <strain evidence="2 3">Mlax316</strain>
    </source>
</reference>
<evidence type="ECO:0000313" key="2">
    <source>
        <dbReference type="EMBL" id="KAB8293190.1"/>
    </source>
</evidence>
<dbReference type="OrthoDB" id="3490325at2759"/>
<evidence type="ECO:0000313" key="3">
    <source>
        <dbReference type="Proteomes" id="UP000326757"/>
    </source>
</evidence>
<proteinExistence type="predicted"/>
<dbReference type="Proteomes" id="UP000326757">
    <property type="component" value="Unassembled WGS sequence"/>
</dbReference>
<feature type="region of interest" description="Disordered" evidence="1">
    <location>
        <begin position="76"/>
        <end position="112"/>
    </location>
</feature>
<feature type="compositionally biased region" description="Basic residues" evidence="1">
    <location>
        <begin position="98"/>
        <end position="112"/>
    </location>
</feature>
<sequence length="392" mass="42844">MTEGLDGERYEAQRPPIDNAFVVEGLENCSPDGRQKRAEHAGNCWFCGASSDGARDCKACDGTGCAHKGKKRFVEDTPEGPAKKKRHTSVSVAGRGISKPKRGRPPGGKKKLGVIKEEGHMKLTAPPFMSGDNTFQQREFQPNTPEPSYASYPWEPSEHHGDTTLPSYGMNVDDEPFPDPSDAMDSYTSNHTSLYQYGAMEDYTVNPQQVEYSTLAHQGNLHPSIEFDHERSHGESQIGDVGGGVRSDQQPNLGPSENQFEHFSNNMQNSQDARYLSHSHAYDWLNYREDLLYPPPRDANNTFAPALHDTQSDPVAPTAQMTIDRFTPQPRYLPSPTLSVAHIDQHAPQNTSPGVSAPILTTTATATSAVAANTFTIAPANPISASRLATPP</sequence>
<organism evidence="2 3">
    <name type="scientific">Monilinia laxa</name>
    <name type="common">Brown rot fungus</name>
    <name type="synonym">Sclerotinia laxa</name>
    <dbReference type="NCBI Taxonomy" id="61186"/>
    <lineage>
        <taxon>Eukaryota</taxon>
        <taxon>Fungi</taxon>
        <taxon>Dikarya</taxon>
        <taxon>Ascomycota</taxon>
        <taxon>Pezizomycotina</taxon>
        <taxon>Leotiomycetes</taxon>
        <taxon>Helotiales</taxon>
        <taxon>Sclerotiniaceae</taxon>
        <taxon>Monilinia</taxon>
    </lineage>
</organism>
<feature type="region of interest" description="Disordered" evidence="1">
    <location>
        <begin position="139"/>
        <end position="162"/>
    </location>
</feature>
<gene>
    <name evidence="2" type="ORF">EYC80_007531</name>
</gene>
<dbReference type="AlphaFoldDB" id="A0A5N6JW69"/>
<name>A0A5N6JW69_MONLA</name>
<comment type="caution">
    <text evidence="2">The sequence shown here is derived from an EMBL/GenBank/DDBJ whole genome shotgun (WGS) entry which is preliminary data.</text>
</comment>
<keyword evidence="3" id="KW-1185">Reference proteome</keyword>
<accession>A0A5N6JW69</accession>
<dbReference type="EMBL" id="VIGI01000012">
    <property type="protein sequence ID" value="KAB8293190.1"/>
    <property type="molecule type" value="Genomic_DNA"/>
</dbReference>
<evidence type="ECO:0000256" key="1">
    <source>
        <dbReference type="SAM" id="MobiDB-lite"/>
    </source>
</evidence>
<protein>
    <submittedName>
        <fullName evidence="2">Uncharacterized protein</fullName>
    </submittedName>
</protein>